<dbReference type="InterPro" id="IPR057666">
    <property type="entry name" value="DrpA_SLOG"/>
</dbReference>
<sequence>AMARNKLVCAMSKAIVVIASGPERDNQGKMSGTFDAGKSALKMNIPVFVLSPQVLKPTPKGNIDLIDLGGIEFSNGQYIVKYLEEYPLTESNALKKQTNINTNSKKQTPIQTRLFE</sequence>
<accession>X1T4G9</accession>
<comment type="caution">
    <text evidence="2">The sequence shown here is derived from an EMBL/GenBank/DDBJ whole genome shotgun (WGS) entry which is preliminary data.</text>
</comment>
<gene>
    <name evidence="2" type="ORF">S12H4_19849</name>
</gene>
<dbReference type="AlphaFoldDB" id="X1T4G9"/>
<reference evidence="2" key="1">
    <citation type="journal article" date="2014" name="Front. Microbiol.">
        <title>High frequency of phylogenetically diverse reductive dehalogenase-homologous genes in deep subseafloor sedimentary metagenomes.</title>
        <authorList>
            <person name="Kawai M."/>
            <person name="Futagami T."/>
            <person name="Toyoda A."/>
            <person name="Takaki Y."/>
            <person name="Nishi S."/>
            <person name="Hori S."/>
            <person name="Arai W."/>
            <person name="Tsubouchi T."/>
            <person name="Morono Y."/>
            <person name="Uchiyama I."/>
            <person name="Ito T."/>
            <person name="Fujiyama A."/>
            <person name="Inagaki F."/>
            <person name="Takami H."/>
        </authorList>
    </citation>
    <scope>NUCLEOTIDE SEQUENCE</scope>
    <source>
        <strain evidence="2">Expedition CK06-06</strain>
    </source>
</reference>
<feature type="domain" description="Smf/DprA SLOG" evidence="1">
    <location>
        <begin position="2"/>
        <end position="81"/>
    </location>
</feature>
<organism evidence="2">
    <name type="scientific">marine sediment metagenome</name>
    <dbReference type="NCBI Taxonomy" id="412755"/>
    <lineage>
        <taxon>unclassified sequences</taxon>
        <taxon>metagenomes</taxon>
        <taxon>ecological metagenomes</taxon>
    </lineage>
</organism>
<dbReference type="EMBL" id="BARW01009982">
    <property type="protein sequence ID" value="GAI86296.1"/>
    <property type="molecule type" value="Genomic_DNA"/>
</dbReference>
<proteinExistence type="predicted"/>
<dbReference type="Gene3D" id="3.40.50.450">
    <property type="match status" value="1"/>
</dbReference>
<name>X1T4G9_9ZZZZ</name>
<protein>
    <recommendedName>
        <fullName evidence="1">Smf/DprA SLOG domain-containing protein</fullName>
    </recommendedName>
</protein>
<evidence type="ECO:0000259" key="1">
    <source>
        <dbReference type="Pfam" id="PF02481"/>
    </source>
</evidence>
<feature type="non-terminal residue" evidence="2">
    <location>
        <position position="1"/>
    </location>
</feature>
<dbReference type="Pfam" id="PF02481">
    <property type="entry name" value="DNA_processg_A"/>
    <property type="match status" value="1"/>
</dbReference>
<evidence type="ECO:0000313" key="2">
    <source>
        <dbReference type="EMBL" id="GAI86296.1"/>
    </source>
</evidence>